<dbReference type="Pfam" id="PF01381">
    <property type="entry name" value="HTH_3"/>
    <property type="match status" value="1"/>
</dbReference>
<evidence type="ECO:0000313" key="2">
    <source>
        <dbReference type="EMBL" id="TLG71408.1"/>
    </source>
</evidence>
<dbReference type="InterPro" id="IPR001387">
    <property type="entry name" value="Cro/C1-type_HTH"/>
</dbReference>
<dbReference type="Gene3D" id="1.10.260.40">
    <property type="entry name" value="lambda repressor-like DNA-binding domains"/>
    <property type="match status" value="1"/>
</dbReference>
<gene>
    <name evidence="2" type="ORF">FEZ08_10970</name>
</gene>
<dbReference type="OrthoDB" id="194368at2"/>
<evidence type="ECO:0000313" key="3">
    <source>
        <dbReference type="Proteomes" id="UP000306912"/>
    </source>
</evidence>
<dbReference type="CDD" id="cd00093">
    <property type="entry name" value="HTH_XRE"/>
    <property type="match status" value="1"/>
</dbReference>
<sequence length="155" mass="17647">MSDTNIQDIISKNLIRLMEIYGINQAQLAEIAGVSESAVGKWILKRNAPRMGAIQKIADHFNMPTSYLLHETSPLVEFDNLEKEAEKVIQFPETFTVGIADTARKYLRHMGVVAFSGRDYTTRSDEEVVKMANFIRQQELNMQQSFNTLFGDDDQ</sequence>
<dbReference type="SMART" id="SM00530">
    <property type="entry name" value="HTH_XRE"/>
    <property type="match status" value="1"/>
</dbReference>
<accession>A0A5R8Q7S2</accession>
<evidence type="ECO:0000259" key="1">
    <source>
        <dbReference type="PROSITE" id="PS50943"/>
    </source>
</evidence>
<organism evidence="2 3">
    <name type="scientific">Culicoidibacter larvae</name>
    <dbReference type="NCBI Taxonomy" id="2579976"/>
    <lineage>
        <taxon>Bacteria</taxon>
        <taxon>Bacillati</taxon>
        <taxon>Bacillota</taxon>
        <taxon>Culicoidibacteria</taxon>
        <taxon>Culicoidibacterales</taxon>
        <taxon>Culicoidibacteraceae</taxon>
        <taxon>Culicoidibacter</taxon>
    </lineage>
</organism>
<dbReference type="Proteomes" id="UP000306912">
    <property type="component" value="Unassembled WGS sequence"/>
</dbReference>
<dbReference type="EMBL" id="VBWP01000012">
    <property type="protein sequence ID" value="TLG71408.1"/>
    <property type="molecule type" value="Genomic_DNA"/>
</dbReference>
<dbReference type="GO" id="GO:0003677">
    <property type="term" value="F:DNA binding"/>
    <property type="evidence" value="ECO:0007669"/>
    <property type="project" value="InterPro"/>
</dbReference>
<keyword evidence="3" id="KW-1185">Reference proteome</keyword>
<dbReference type="PROSITE" id="PS50943">
    <property type="entry name" value="HTH_CROC1"/>
    <property type="match status" value="1"/>
</dbReference>
<feature type="domain" description="HTH cro/C1-type" evidence="1">
    <location>
        <begin position="14"/>
        <end position="68"/>
    </location>
</feature>
<protein>
    <submittedName>
        <fullName evidence="2">Helix-turn-helix transcriptional regulator</fullName>
    </submittedName>
</protein>
<dbReference type="SUPFAM" id="SSF47413">
    <property type="entry name" value="lambda repressor-like DNA-binding domains"/>
    <property type="match status" value="1"/>
</dbReference>
<dbReference type="InterPro" id="IPR010982">
    <property type="entry name" value="Lambda_DNA-bd_dom_sf"/>
</dbReference>
<dbReference type="AlphaFoldDB" id="A0A5R8Q7S2"/>
<dbReference type="RefSeq" id="WP_138192330.1">
    <property type="nucleotide sequence ID" value="NZ_VBWP01000012.1"/>
</dbReference>
<reference evidence="2 3" key="1">
    <citation type="submission" date="2019-05" db="EMBL/GenBank/DDBJ databases">
        <title>Culicoidintestinum kansasii gen. nov., sp. nov. from the gastrointestinal tract of the biting midge, Culicoides sonorensis.</title>
        <authorList>
            <person name="Neupane S."/>
            <person name="Ghosh A."/>
            <person name="Gunther S."/>
            <person name="Martin K."/>
            <person name="Zurek L."/>
        </authorList>
    </citation>
    <scope>NUCLEOTIDE SEQUENCE [LARGE SCALE GENOMIC DNA]</scope>
    <source>
        <strain evidence="2 3">CS-1</strain>
    </source>
</reference>
<comment type="caution">
    <text evidence="2">The sequence shown here is derived from an EMBL/GenBank/DDBJ whole genome shotgun (WGS) entry which is preliminary data.</text>
</comment>
<name>A0A5R8Q7S2_9FIRM</name>
<dbReference type="InParanoid" id="A0A5R8Q7S2"/>
<proteinExistence type="predicted"/>